<evidence type="ECO:0000256" key="1">
    <source>
        <dbReference type="ARBA" id="ARBA00004123"/>
    </source>
</evidence>
<evidence type="ECO:0000256" key="13">
    <source>
        <dbReference type="ARBA" id="ARBA00054627"/>
    </source>
</evidence>
<keyword evidence="5 14" id="KW-0235">DNA replication</keyword>
<evidence type="ECO:0000313" key="21">
    <source>
        <dbReference type="EMBL" id="KAF4401925.1"/>
    </source>
</evidence>
<dbReference type="Pfam" id="PF03104">
    <property type="entry name" value="DNA_pol_B_exo1"/>
    <property type="match status" value="1"/>
</dbReference>
<dbReference type="GO" id="GO:0008270">
    <property type="term" value="F:zinc ion binding"/>
    <property type="evidence" value="ECO:0007669"/>
    <property type="project" value="UniProtKB-KW"/>
</dbReference>
<dbReference type="Pfam" id="PF00136">
    <property type="entry name" value="DNA_pol_B"/>
    <property type="match status" value="1"/>
</dbReference>
<dbReference type="InterPro" id="IPR006172">
    <property type="entry name" value="DNA-dir_DNA_pol_B"/>
</dbReference>
<dbReference type="SUPFAM" id="SSF53098">
    <property type="entry name" value="Ribonuclease H-like"/>
    <property type="match status" value="1"/>
</dbReference>
<dbReference type="Proteomes" id="UP000525078">
    <property type="component" value="Unassembled WGS sequence"/>
</dbReference>
<evidence type="ECO:0000256" key="4">
    <source>
        <dbReference type="ARBA" id="ARBA00022695"/>
    </source>
</evidence>
<evidence type="ECO:0000256" key="7">
    <source>
        <dbReference type="ARBA" id="ARBA00022771"/>
    </source>
</evidence>
<feature type="region of interest" description="Disordered" evidence="15">
    <location>
        <begin position="78"/>
        <end position="139"/>
    </location>
</feature>
<dbReference type="EMBL" id="JAATIQ010000009">
    <property type="protein sequence ID" value="KAF4401925.1"/>
    <property type="molecule type" value="Genomic_DNA"/>
</dbReference>
<feature type="domain" description="DNA polymerase alpha catalytic subunit N-terminal" evidence="19">
    <location>
        <begin position="26"/>
        <end position="93"/>
    </location>
</feature>
<evidence type="ECO:0000313" key="23">
    <source>
        <dbReference type="Proteomes" id="UP000583929"/>
    </source>
</evidence>
<comment type="similarity">
    <text evidence="2 14">Belongs to the DNA polymerase type-B family.</text>
</comment>
<dbReference type="InterPro" id="IPR012337">
    <property type="entry name" value="RNaseH-like_sf"/>
</dbReference>
<keyword evidence="7" id="KW-0863">Zinc-finger</keyword>
<evidence type="ECO:0000256" key="12">
    <source>
        <dbReference type="ARBA" id="ARBA00049244"/>
    </source>
</evidence>
<dbReference type="InterPro" id="IPR023211">
    <property type="entry name" value="DNA_pol_palm_dom_sf"/>
</dbReference>
<dbReference type="GO" id="GO:0003697">
    <property type="term" value="F:single-stranded DNA binding"/>
    <property type="evidence" value="ECO:0007669"/>
    <property type="project" value="TreeGrafter"/>
</dbReference>
<dbReference type="FunFam" id="1.10.132.60:FF:000004">
    <property type="entry name" value="DNA polymerase"/>
    <property type="match status" value="1"/>
</dbReference>
<dbReference type="PROSITE" id="PS00116">
    <property type="entry name" value="DNA_POLYMERASE_B"/>
    <property type="match status" value="1"/>
</dbReference>
<dbReference type="InterPro" id="IPR043502">
    <property type="entry name" value="DNA/RNA_pol_sf"/>
</dbReference>
<dbReference type="EC" id="2.7.7.7" evidence="14"/>
<dbReference type="InterPro" id="IPR042087">
    <property type="entry name" value="DNA_pol_B_thumb"/>
</dbReference>
<dbReference type="NCBIfam" id="TIGR00592">
    <property type="entry name" value="pol2"/>
    <property type="match status" value="2"/>
</dbReference>
<evidence type="ECO:0000259" key="17">
    <source>
        <dbReference type="Pfam" id="PF03104"/>
    </source>
</evidence>
<evidence type="ECO:0000256" key="3">
    <source>
        <dbReference type="ARBA" id="ARBA00022679"/>
    </source>
</evidence>
<evidence type="ECO:0000259" key="19">
    <source>
        <dbReference type="Pfam" id="PF12254"/>
    </source>
</evidence>
<dbReference type="Gene3D" id="1.10.132.60">
    <property type="entry name" value="DNA polymerase family B, C-terminal domain"/>
    <property type="match status" value="1"/>
</dbReference>
<dbReference type="GO" id="GO:0003887">
    <property type="term" value="F:DNA-directed DNA polymerase activity"/>
    <property type="evidence" value="ECO:0007669"/>
    <property type="project" value="UniProtKB-KW"/>
</dbReference>
<dbReference type="FunFam" id="3.30.420.10:FF:000043">
    <property type="entry name" value="DNA polymerase"/>
    <property type="match status" value="1"/>
</dbReference>
<dbReference type="InterPro" id="IPR006134">
    <property type="entry name" value="DNA-dir_DNA_pol_B_multi_dom"/>
</dbReference>
<dbReference type="InterPro" id="IPR024647">
    <property type="entry name" value="DNA_pol_a_cat_su_N"/>
</dbReference>
<dbReference type="SUPFAM" id="SSF56672">
    <property type="entry name" value="DNA/RNA polymerases"/>
    <property type="match status" value="1"/>
</dbReference>
<evidence type="ECO:0000313" key="22">
    <source>
        <dbReference type="Proteomes" id="UP000525078"/>
    </source>
</evidence>
<keyword evidence="8" id="KW-0862">Zinc</keyword>
<dbReference type="FunFam" id="1.10.3200.20:FF:000003">
    <property type="entry name" value="DNA polymerase"/>
    <property type="match status" value="1"/>
</dbReference>
<keyword evidence="6" id="KW-0479">Metal-binding</keyword>
<dbReference type="Gene3D" id="1.10.287.690">
    <property type="entry name" value="Helix hairpin bin"/>
    <property type="match status" value="1"/>
</dbReference>
<dbReference type="CDD" id="cd05532">
    <property type="entry name" value="POLBc_alpha"/>
    <property type="match status" value="1"/>
</dbReference>
<evidence type="ECO:0000256" key="6">
    <source>
        <dbReference type="ARBA" id="ARBA00022723"/>
    </source>
</evidence>
<dbReference type="FunFam" id="1.10.287.690:FF:000004">
    <property type="entry name" value="DNA polymerase"/>
    <property type="match status" value="1"/>
</dbReference>
<dbReference type="Gene3D" id="2.40.50.730">
    <property type="match status" value="1"/>
</dbReference>
<keyword evidence="3 14" id="KW-0808">Transferase</keyword>
<feature type="domain" description="DNA-directed DNA polymerase family B exonuclease" evidence="17">
    <location>
        <begin position="521"/>
        <end position="774"/>
    </location>
</feature>
<name>A0A7J6GCZ9_CANSA</name>
<dbReference type="Proteomes" id="UP000583929">
    <property type="component" value="Unassembled WGS sequence"/>
</dbReference>
<feature type="region of interest" description="Disordered" evidence="15">
    <location>
        <begin position="1"/>
        <end position="20"/>
    </location>
</feature>
<dbReference type="Gene3D" id="1.10.3200.20">
    <property type="entry name" value="DNA Polymerase alpha, zinc finger"/>
    <property type="match status" value="1"/>
</dbReference>
<feature type="domain" description="DNA-directed DNA polymerase family B multifunctional" evidence="16">
    <location>
        <begin position="840"/>
        <end position="1335"/>
    </location>
</feature>
<dbReference type="PANTHER" id="PTHR45861:SF1">
    <property type="entry name" value="DNA POLYMERASE ALPHA CATALYTIC SUBUNIT"/>
    <property type="match status" value="1"/>
</dbReference>
<protein>
    <recommendedName>
        <fullName evidence="14">DNA polymerase</fullName>
        <ecNumber evidence="14">2.7.7.7</ecNumber>
    </recommendedName>
</protein>
<dbReference type="Gene3D" id="3.30.70.2820">
    <property type="match status" value="1"/>
</dbReference>
<dbReference type="Pfam" id="PF08996">
    <property type="entry name" value="zf-DNA_Pol"/>
    <property type="match status" value="1"/>
</dbReference>
<feature type="compositionally biased region" description="Low complexity" evidence="15">
    <location>
        <begin position="126"/>
        <end position="138"/>
    </location>
</feature>
<keyword evidence="10 14" id="KW-0238">DNA-binding</keyword>
<dbReference type="CDD" id="cd05776">
    <property type="entry name" value="DNA_polB_alpha_exo"/>
    <property type="match status" value="1"/>
</dbReference>
<dbReference type="Pfam" id="PF12254">
    <property type="entry name" value="DNA_pol_alpha_N"/>
    <property type="match status" value="1"/>
</dbReference>
<evidence type="ECO:0000256" key="15">
    <source>
        <dbReference type="SAM" id="MobiDB-lite"/>
    </source>
</evidence>
<evidence type="ECO:0000256" key="14">
    <source>
        <dbReference type="RuleBase" id="RU000442"/>
    </source>
</evidence>
<reference evidence="22 23" key="1">
    <citation type="journal article" date="2020" name="bioRxiv">
        <title>Sequence and annotation of 42 cannabis genomes reveals extensive copy number variation in cannabinoid synthesis and pathogen resistance genes.</title>
        <authorList>
            <person name="Mckernan K.J."/>
            <person name="Helbert Y."/>
            <person name="Kane L.T."/>
            <person name="Ebling H."/>
            <person name="Zhang L."/>
            <person name="Liu B."/>
            <person name="Eaton Z."/>
            <person name="Mclaughlin S."/>
            <person name="Kingan S."/>
            <person name="Baybayan P."/>
            <person name="Concepcion G."/>
            <person name="Jordan M."/>
            <person name="Riva A."/>
            <person name="Barbazuk W."/>
            <person name="Harkins T."/>
        </authorList>
    </citation>
    <scope>NUCLEOTIDE SEQUENCE [LARGE SCALE GENOMIC DNA]</scope>
    <source>
        <strain evidence="22 23">cv. Jamaican Lion 4</strain>
        <strain evidence="21">Father</strain>
        <strain evidence="20">Mother</strain>
        <tissue evidence="20">Leaf</tissue>
    </source>
</reference>
<accession>A0A7J6GCZ9</accession>
<dbReference type="GO" id="GO:0000166">
    <property type="term" value="F:nucleotide binding"/>
    <property type="evidence" value="ECO:0007669"/>
    <property type="project" value="InterPro"/>
</dbReference>
<comment type="caution">
    <text evidence="20">The sequence shown here is derived from an EMBL/GenBank/DDBJ whole genome shotgun (WGS) entry which is preliminary data.</text>
</comment>
<evidence type="ECO:0000256" key="11">
    <source>
        <dbReference type="ARBA" id="ARBA00023242"/>
    </source>
</evidence>
<dbReference type="InterPro" id="IPR038256">
    <property type="entry name" value="Pol_alpha_znc_sf"/>
</dbReference>
<dbReference type="FunFam" id="3.30.70.2820:FF:000002">
    <property type="entry name" value="DNA polymerase"/>
    <property type="match status" value="1"/>
</dbReference>
<proteinExistence type="inferred from homology"/>
<dbReference type="InterPro" id="IPR045846">
    <property type="entry name" value="POLBc_alpha"/>
</dbReference>
<evidence type="ECO:0000313" key="20">
    <source>
        <dbReference type="EMBL" id="KAF4380821.1"/>
    </source>
</evidence>
<feature type="compositionally biased region" description="Basic residues" evidence="15">
    <location>
        <begin position="111"/>
        <end position="125"/>
    </location>
</feature>
<feature type="region of interest" description="Disordered" evidence="15">
    <location>
        <begin position="884"/>
        <end position="915"/>
    </location>
</feature>
<dbReference type="GO" id="GO:0003682">
    <property type="term" value="F:chromatin binding"/>
    <property type="evidence" value="ECO:0007669"/>
    <property type="project" value="TreeGrafter"/>
</dbReference>
<sequence>MADEEPVDAGRRRGKGSEAMARAGALERLKALRSGGRKSETGGYQVKMENPIYDMVDEDEYDALVAKRKEEVRGFIIDDDGLGYGDEGEEEDWSQAGLLSSDESGGESERPKRKKVEKKEPRPKKPSSSSASLSAAAAMMGKQRLSSMFTSSVFKKNKDDKGKVVSSDSIVDDVIAEFAPDEADRERRRRVHCAPLPASKSSISANLNVKSEKVSNVGIDLLARPEFSRVDRNGDSEPGSDVGNDDSVLSYDEVCEEVKEKDSVMELDEELGQAPCFQSSDSAEKGGGIEEKAVNVVEAKVEPAAKEVFTLNAKAKEERDPAFSATAGWKAVRNGEIGNTGGVVEGNGSISEENLDFDLDSDGSIPFYIIDAHEEFYGANMGTLYLFGKVKAGTAYHSCCVVVKNLQRCVYAIPHQSSFNADELTKLEKDAEESRISPADFRKKLQGVASGLKNDVAKHLLDLNVSNFSMAPVKRKYAFERSDIPVGESYVLKINYPFKDPPLPSDLKGETFCALLGTHNSALELFLVKRKIKGPSWLSIAKFSTCQAPQRVSWCKFEVIVDSPKDIGVSNSSKISGEIPPVVVTAINLKTIINEKQNINEIISASVICCNRAKIDSPMLASEWKKPGMLSHFTVVRKLDGGIFPMGFTKEATERNSKAGSNVLCFESSERALLNRLMIELHKLDSDILVGHNISGFDLDVLLHRAQVCRVPSTMWSKIGRLKRSVMPKLSKGNTIFGSGASPGIMSCIAGRLLCDTYLSSRDLLKEVSYSLTELTKTQLNKDRKEISPQDIPHMFQTMESLMELIEYGETDAWLSMELMFHLSILPLTRQLTNISGNLWGKSMQGARAQRVEYLLLHAFHAKKYIVPDKLSFNAKETKQVKRRLNNGIENKNADDLDADDTSLENNANQGKGKKGPSYAGGLVLEPKRGLYDKYILLLDFNSLYPSIIQEYNICFTTVERSSEGILSRLPSSRTPGVLPEVGYHFVAKISILHKVGFGIKNGRYWLKHVVSYALQLLKNLVERRRMVKSWMKTASGIKFQQFDIQQQALKLTANSMYGCLGFSNSRFYAKPLAELITLQGREILQSTVDLVQNNLNLEVIYGDTDSIMIYSGLDDIAKARPIAGKVIQEVNKKYRCLEIDLDGLYKRMLLLKKKKYAAVKVLFKDGKPYEVIERKGLDMVRRDWSLLSKELGDFCLSQILSGGSCEDVVEAIHNSLMRVQEDMRKGQVALEKYIITKTLTKPPEAYPDAKNQPHVLVAQRLKQSGYSSGCSVGDTIPYIICCEQGTSSVSSTGIAQRARHPDELKREDGKWMIDIDYYLSQQIHPVVSRLCASIQGTSPERLADCLGLDSSKFKSSSRDNVSSDPSSSLLFAVDDEERYGGCEPLNLSCPSCPGTFECPTIFTSVCKSVKENLTKPEEESTSNFWQRLHCPKCPAEADAGKLSPAMIANQVKRQAERFISLYYKGLMTCDDETCKYTTRSLNLRLVGDSERGTVCPNYPSCNGHLIRKYTEADLYKQLSYFCHVLDTVRCLEKMDATTRLPVEKELVKIRPVVNLAASIVQRIRDRCAYGWIQLQSLTVSV</sequence>
<dbReference type="Gene3D" id="3.30.420.10">
    <property type="entry name" value="Ribonuclease H-like superfamily/Ribonuclease H"/>
    <property type="match status" value="1"/>
</dbReference>
<dbReference type="SMART" id="SM00486">
    <property type="entry name" value="POLBc"/>
    <property type="match status" value="1"/>
</dbReference>
<feature type="compositionally biased region" description="Acidic residues" evidence="15">
    <location>
        <begin position="78"/>
        <end position="93"/>
    </location>
</feature>
<keyword evidence="11" id="KW-0539">Nucleus</keyword>
<dbReference type="PRINTS" id="PR00106">
    <property type="entry name" value="DNAPOLB"/>
</dbReference>
<dbReference type="GO" id="GO:0003688">
    <property type="term" value="F:DNA replication origin binding"/>
    <property type="evidence" value="ECO:0007669"/>
    <property type="project" value="TreeGrafter"/>
</dbReference>
<keyword evidence="9 14" id="KW-0239">DNA-directed DNA polymerase</keyword>
<evidence type="ECO:0000256" key="2">
    <source>
        <dbReference type="ARBA" id="ARBA00005755"/>
    </source>
</evidence>
<feature type="domain" description="Zinc finger DNA-directed DNA polymerase family B alpha" evidence="18">
    <location>
        <begin position="1374"/>
        <end position="1578"/>
    </location>
</feature>
<dbReference type="InterPro" id="IPR015088">
    <property type="entry name" value="Znf_DNA-dir_DNA_pol_B_alpha"/>
</dbReference>
<dbReference type="InterPro" id="IPR006133">
    <property type="entry name" value="DNA-dir_DNA_pol_B_exonuc"/>
</dbReference>
<evidence type="ECO:0000259" key="16">
    <source>
        <dbReference type="Pfam" id="PF00136"/>
    </source>
</evidence>
<evidence type="ECO:0000256" key="5">
    <source>
        <dbReference type="ARBA" id="ARBA00022705"/>
    </source>
</evidence>
<dbReference type="EMBL" id="JAATIP010000064">
    <property type="protein sequence ID" value="KAF4380821.1"/>
    <property type="molecule type" value="Genomic_DNA"/>
</dbReference>
<dbReference type="GO" id="GO:0006272">
    <property type="term" value="P:leading strand elongation"/>
    <property type="evidence" value="ECO:0007669"/>
    <property type="project" value="TreeGrafter"/>
</dbReference>
<comment type="catalytic activity">
    <reaction evidence="12 14">
        <text>DNA(n) + a 2'-deoxyribonucleoside 5'-triphosphate = DNA(n+1) + diphosphate</text>
        <dbReference type="Rhea" id="RHEA:22508"/>
        <dbReference type="Rhea" id="RHEA-COMP:17339"/>
        <dbReference type="Rhea" id="RHEA-COMP:17340"/>
        <dbReference type="ChEBI" id="CHEBI:33019"/>
        <dbReference type="ChEBI" id="CHEBI:61560"/>
        <dbReference type="ChEBI" id="CHEBI:173112"/>
        <dbReference type="EC" id="2.7.7.7"/>
    </reaction>
</comment>
<dbReference type="InterPro" id="IPR017964">
    <property type="entry name" value="DNA-dir_DNA_pol_B_CS"/>
</dbReference>
<comment type="subcellular location">
    <subcellularLocation>
        <location evidence="1">Nucleus</location>
    </subcellularLocation>
</comment>
<evidence type="ECO:0000256" key="9">
    <source>
        <dbReference type="ARBA" id="ARBA00022932"/>
    </source>
</evidence>
<dbReference type="GO" id="GO:0006273">
    <property type="term" value="P:lagging strand elongation"/>
    <property type="evidence" value="ECO:0007669"/>
    <property type="project" value="TreeGrafter"/>
</dbReference>
<dbReference type="Gene3D" id="3.90.1600.10">
    <property type="entry name" value="Palm domain of DNA polymerase"/>
    <property type="match status" value="1"/>
</dbReference>
<organism evidence="20 22">
    <name type="scientific">Cannabis sativa</name>
    <name type="common">Hemp</name>
    <name type="synonym">Marijuana</name>
    <dbReference type="NCBI Taxonomy" id="3483"/>
    <lineage>
        <taxon>Eukaryota</taxon>
        <taxon>Viridiplantae</taxon>
        <taxon>Streptophyta</taxon>
        <taxon>Embryophyta</taxon>
        <taxon>Tracheophyta</taxon>
        <taxon>Spermatophyta</taxon>
        <taxon>Magnoliopsida</taxon>
        <taxon>eudicotyledons</taxon>
        <taxon>Gunneridae</taxon>
        <taxon>Pentapetalae</taxon>
        <taxon>rosids</taxon>
        <taxon>fabids</taxon>
        <taxon>Rosales</taxon>
        <taxon>Cannabaceae</taxon>
        <taxon>Cannabis</taxon>
    </lineage>
</organism>
<dbReference type="GO" id="GO:1902975">
    <property type="term" value="P:mitotic DNA replication initiation"/>
    <property type="evidence" value="ECO:0007669"/>
    <property type="project" value="InterPro"/>
</dbReference>
<dbReference type="GO" id="GO:0005658">
    <property type="term" value="C:alpha DNA polymerase:primase complex"/>
    <property type="evidence" value="ECO:0007669"/>
    <property type="project" value="TreeGrafter"/>
</dbReference>
<dbReference type="InterPro" id="IPR036397">
    <property type="entry name" value="RNaseH_sf"/>
</dbReference>
<gene>
    <name evidence="20" type="ORF">F8388_017175</name>
    <name evidence="21" type="ORF">G4B88_017437</name>
</gene>
<comment type="function">
    <text evidence="13">Polymerase alpha in a complex with DNA primase is a replicative polymerase.</text>
</comment>
<keyword evidence="23" id="KW-1185">Reference proteome</keyword>
<evidence type="ECO:0000256" key="8">
    <source>
        <dbReference type="ARBA" id="ARBA00022833"/>
    </source>
</evidence>
<evidence type="ECO:0000256" key="10">
    <source>
        <dbReference type="ARBA" id="ARBA00023125"/>
    </source>
</evidence>
<dbReference type="PANTHER" id="PTHR45861">
    <property type="entry name" value="DNA POLYMERASE ALPHA CATALYTIC SUBUNIT"/>
    <property type="match status" value="1"/>
</dbReference>
<keyword evidence="4 14" id="KW-0548">Nucleotidyltransferase</keyword>
<feature type="region of interest" description="Disordered" evidence="15">
    <location>
        <begin position="229"/>
        <end position="248"/>
    </location>
</feature>
<evidence type="ECO:0000259" key="18">
    <source>
        <dbReference type="Pfam" id="PF08996"/>
    </source>
</evidence>